<protein>
    <submittedName>
        <fullName evidence="1">Cytochrome P450 124</fullName>
        <ecNumber evidence="1">1.14.-.-</ecNumber>
    </submittedName>
</protein>
<dbReference type="Gene3D" id="1.10.630.10">
    <property type="entry name" value="Cytochrome P450"/>
    <property type="match status" value="1"/>
</dbReference>
<keyword evidence="2" id="KW-1185">Reference proteome</keyword>
<organism evidence="1 2">
    <name type="scientific">Nonomuraea coxensis DSM 45129</name>
    <dbReference type="NCBI Taxonomy" id="1122611"/>
    <lineage>
        <taxon>Bacteria</taxon>
        <taxon>Bacillati</taxon>
        <taxon>Actinomycetota</taxon>
        <taxon>Actinomycetes</taxon>
        <taxon>Streptosporangiales</taxon>
        <taxon>Streptosporangiaceae</taxon>
        <taxon>Nonomuraea</taxon>
    </lineage>
</organism>
<evidence type="ECO:0000313" key="2">
    <source>
        <dbReference type="Proteomes" id="UP000824681"/>
    </source>
</evidence>
<dbReference type="GO" id="GO:0016491">
    <property type="term" value="F:oxidoreductase activity"/>
    <property type="evidence" value="ECO:0007669"/>
    <property type="project" value="UniProtKB-KW"/>
</dbReference>
<dbReference type="InterPro" id="IPR036396">
    <property type="entry name" value="Cyt_P450_sf"/>
</dbReference>
<keyword evidence="1" id="KW-0560">Oxidoreductase</keyword>
<sequence length="56" mass="6534">MWRPEPAHRLRQRGAHFCLDNHLVKLELRVLFGQLARRGVRSNFINGIKELPVTVS</sequence>
<dbReference type="EMBL" id="CP068985">
    <property type="protein sequence ID" value="QYC44682.1"/>
    <property type="molecule type" value="Genomic_DNA"/>
</dbReference>
<dbReference type="Proteomes" id="UP000824681">
    <property type="component" value="Chromosome"/>
</dbReference>
<dbReference type="EC" id="1.14.-.-" evidence="1"/>
<reference evidence="1 2" key="1">
    <citation type="journal article" date="2021" name="ACS Chem. Biol.">
        <title>Genomic-Led Discovery of a Novel Glycopeptide Antibiotic by Nonomuraea coxensis DSM 45129.</title>
        <authorList>
            <person name="Yushchuk O."/>
            <person name="Vior N.M."/>
            <person name="Andreo-Vidal A."/>
            <person name="Berini F."/>
            <person name="Ruckert C."/>
            <person name="Busche T."/>
            <person name="Binda E."/>
            <person name="Kalinowski J."/>
            <person name="Truman A.W."/>
            <person name="Marinelli F."/>
        </authorList>
    </citation>
    <scope>NUCLEOTIDE SEQUENCE [LARGE SCALE GENOMIC DNA]</scope>
    <source>
        <strain evidence="1 2">DSM 45129</strain>
    </source>
</reference>
<evidence type="ECO:0000313" key="1">
    <source>
        <dbReference type="EMBL" id="QYC44682.1"/>
    </source>
</evidence>
<name>A0ABX8UDF2_9ACTN</name>
<gene>
    <name evidence="1" type="ORF">Nocox_35615</name>
</gene>
<proteinExistence type="predicted"/>
<accession>A0ABX8UDF2</accession>